<dbReference type="SMART" id="SM00115">
    <property type="entry name" value="CASc"/>
    <property type="match status" value="1"/>
</dbReference>
<dbReference type="InterPro" id="IPR001309">
    <property type="entry name" value="Pept_C14_p20"/>
</dbReference>
<dbReference type="PRINTS" id="PR00376">
    <property type="entry name" value="IL1BCENZYME"/>
</dbReference>
<dbReference type="PANTHER" id="PTHR22576:SF41">
    <property type="entry name" value="CASPASE 14, APOPTOSIS-RELATED CYSTEINE PEPTIDASE"/>
    <property type="match status" value="1"/>
</dbReference>
<dbReference type="EMBL" id="CALNXK010000154">
    <property type="protein sequence ID" value="CAH3170185.1"/>
    <property type="molecule type" value="Genomic_DNA"/>
</dbReference>
<dbReference type="SUPFAM" id="SSF52129">
    <property type="entry name" value="Caspase-like"/>
    <property type="match status" value="1"/>
</dbReference>
<sequence length="332" mass="37142">MCKVHDVYSVSADHLLRFSLLARPQNVGCILSEPMSKFHTVVTGCTGNIVVGDRAVLTVGSSSTDARPRQQPPSEEVPPTGPSHVHCQESGGDSMNYIAKSGYVLVINNYLFPQRVTVERTGSNDDVQNLTNLFDDFNFRSRVHDNLSRSEMLKLLTETAEKDFTKYDCFVCVILSHGSKDGIYGTDDEVINIEAITSLFRRDECPSLEGKPKIFLFQACRGNQRDIVPVESDSDPVVFSNPSLPADADFLICFASAPGHQSYRQPLLGSWFISAVFDVFKEHAEREHIMDMMLRVNNQVAGYFSRDGLKQMPCQVCMLTKKVFFQPRYSSS</sequence>
<proteinExistence type="inferred from homology"/>
<keyword evidence="7" id="KW-1185">Reference proteome</keyword>
<feature type="domain" description="Caspase family p10" evidence="4">
    <location>
        <begin position="240"/>
        <end position="327"/>
    </location>
</feature>
<comment type="similarity">
    <text evidence="1 2">Belongs to the peptidase C14A family.</text>
</comment>
<dbReference type="CDD" id="cd00032">
    <property type="entry name" value="CASc"/>
    <property type="match status" value="1"/>
</dbReference>
<evidence type="ECO:0008006" key="8">
    <source>
        <dbReference type="Google" id="ProtNLM"/>
    </source>
</evidence>
<accession>A0ABN8QYK3</accession>
<dbReference type="InterPro" id="IPR033139">
    <property type="entry name" value="Caspase_cys_AS"/>
</dbReference>
<dbReference type="Gene3D" id="3.40.50.1460">
    <property type="match status" value="1"/>
</dbReference>
<dbReference type="PROSITE" id="PS50207">
    <property type="entry name" value="CASPASE_P10"/>
    <property type="match status" value="1"/>
</dbReference>
<dbReference type="Pfam" id="PF00656">
    <property type="entry name" value="Peptidase_C14"/>
    <property type="match status" value="1"/>
</dbReference>
<organism evidence="6 7">
    <name type="scientific">Porites lobata</name>
    <dbReference type="NCBI Taxonomy" id="104759"/>
    <lineage>
        <taxon>Eukaryota</taxon>
        <taxon>Metazoa</taxon>
        <taxon>Cnidaria</taxon>
        <taxon>Anthozoa</taxon>
        <taxon>Hexacorallia</taxon>
        <taxon>Scleractinia</taxon>
        <taxon>Fungiina</taxon>
        <taxon>Poritidae</taxon>
        <taxon>Porites</taxon>
    </lineage>
</organism>
<gene>
    <name evidence="6" type="ORF">PLOB_00010536</name>
</gene>
<feature type="region of interest" description="Disordered" evidence="3">
    <location>
        <begin position="61"/>
        <end position="84"/>
    </location>
</feature>
<dbReference type="InterPro" id="IPR011600">
    <property type="entry name" value="Pept_C14_caspase"/>
</dbReference>
<dbReference type="InterPro" id="IPR002138">
    <property type="entry name" value="Pept_C14_p10"/>
</dbReference>
<evidence type="ECO:0000313" key="7">
    <source>
        <dbReference type="Proteomes" id="UP001159405"/>
    </source>
</evidence>
<evidence type="ECO:0000256" key="1">
    <source>
        <dbReference type="ARBA" id="ARBA00010134"/>
    </source>
</evidence>
<dbReference type="InterPro" id="IPR015917">
    <property type="entry name" value="Pept_C14A"/>
</dbReference>
<dbReference type="PANTHER" id="PTHR22576">
    <property type="entry name" value="MUCOSA ASSOCIATED LYMPHOID TISSUE LYMPHOMA TRANSLOCATION PROTEIN 1/PARACASPASE"/>
    <property type="match status" value="1"/>
</dbReference>
<dbReference type="InterPro" id="IPR029030">
    <property type="entry name" value="Caspase-like_dom_sf"/>
</dbReference>
<evidence type="ECO:0000256" key="3">
    <source>
        <dbReference type="SAM" id="MobiDB-lite"/>
    </source>
</evidence>
<name>A0ABN8QYK3_9CNID</name>
<dbReference type="PROSITE" id="PS50208">
    <property type="entry name" value="CASPASE_P20"/>
    <property type="match status" value="1"/>
</dbReference>
<reference evidence="6 7" key="1">
    <citation type="submission" date="2022-05" db="EMBL/GenBank/DDBJ databases">
        <authorList>
            <consortium name="Genoscope - CEA"/>
            <person name="William W."/>
        </authorList>
    </citation>
    <scope>NUCLEOTIDE SEQUENCE [LARGE SCALE GENOMIC DNA]</scope>
</reference>
<evidence type="ECO:0000259" key="4">
    <source>
        <dbReference type="PROSITE" id="PS50207"/>
    </source>
</evidence>
<evidence type="ECO:0000259" key="5">
    <source>
        <dbReference type="PROSITE" id="PS50208"/>
    </source>
</evidence>
<dbReference type="InterPro" id="IPR052039">
    <property type="entry name" value="Caspase-related_regulators"/>
</dbReference>
<evidence type="ECO:0000256" key="2">
    <source>
        <dbReference type="RuleBase" id="RU003971"/>
    </source>
</evidence>
<dbReference type="PROSITE" id="PS01122">
    <property type="entry name" value="CASPASE_CYS"/>
    <property type="match status" value="1"/>
</dbReference>
<feature type="domain" description="Caspase family p20" evidence="5">
    <location>
        <begin position="100"/>
        <end position="224"/>
    </location>
</feature>
<protein>
    <recommendedName>
        <fullName evidence="8">Caspase-3</fullName>
    </recommendedName>
</protein>
<comment type="caution">
    <text evidence="6">The sequence shown here is derived from an EMBL/GenBank/DDBJ whole genome shotgun (WGS) entry which is preliminary data.</text>
</comment>
<evidence type="ECO:0000313" key="6">
    <source>
        <dbReference type="EMBL" id="CAH3170185.1"/>
    </source>
</evidence>
<dbReference type="Proteomes" id="UP001159405">
    <property type="component" value="Unassembled WGS sequence"/>
</dbReference>